<organism evidence="2">
    <name type="scientific">Pyrodinium bahamense</name>
    <dbReference type="NCBI Taxonomy" id="73915"/>
    <lineage>
        <taxon>Eukaryota</taxon>
        <taxon>Sar</taxon>
        <taxon>Alveolata</taxon>
        <taxon>Dinophyceae</taxon>
        <taxon>Gonyaulacales</taxon>
        <taxon>Pyrocystaceae</taxon>
        <taxon>Pyrodinium</taxon>
    </lineage>
</organism>
<keyword evidence="1" id="KW-0812">Transmembrane</keyword>
<name>A0A7S0A0G7_9DINO</name>
<reference evidence="2" key="1">
    <citation type="submission" date="2021-01" db="EMBL/GenBank/DDBJ databases">
        <authorList>
            <person name="Corre E."/>
            <person name="Pelletier E."/>
            <person name="Niang G."/>
            <person name="Scheremetjew M."/>
            <person name="Finn R."/>
            <person name="Kale V."/>
            <person name="Holt S."/>
            <person name="Cochrane G."/>
            <person name="Meng A."/>
            <person name="Brown T."/>
            <person name="Cohen L."/>
        </authorList>
    </citation>
    <scope>NUCLEOTIDE SEQUENCE</scope>
    <source>
        <strain evidence="2">Pbaha01</strain>
    </source>
</reference>
<feature type="transmembrane region" description="Helical" evidence="1">
    <location>
        <begin position="69"/>
        <end position="92"/>
    </location>
</feature>
<keyword evidence="1" id="KW-1133">Transmembrane helix</keyword>
<evidence type="ECO:0000313" key="2">
    <source>
        <dbReference type="EMBL" id="CAD8348786.1"/>
    </source>
</evidence>
<sequence length="540" mass="60389">MAAVDSLREPLVLAGAAAASPEAAAEAGAAGAAKGGSSVGGVGVRTALAAGGLALLVVLLCGPWSPLPGWLTTLLLVVALVPAAALLLQLVLVKAAKAALEQFDREYLGVDVVIGYLSFNAFKGRLQVADLKVHNPAGYSGEYMLEAKNFVFDLDMRRTLGSLGREVEVSELTVQGITANLEFAGLVYGKSNVSTILEHIKNATKQKQGDIQPVYNFWHEGNGEHTFHREPAWPGEEQKGAQFYAHATQAPGTEPVYDFWHSWYREHTFRMGDGEPCSMEWKGNVHFYAFPEQAANTEPVYEFWHVGNKEHTLHFLPAWDREEVGEVKFYAYRRDPTSKAKETEFEAALKPVYDFWHSGQGQHQFHFLPAWGGERKGKAQFYAFTKQVPGTEPVYDFYIQAKNKKTFHLGPPREGEEKYSALFWVYTQPVQGTLPVYEFWHEGNQEYNLHCGEPWEGEEKREVQFYAFRQDPAKKKKIFLRNVALQKVKAKSKTRLLGASVNLEDMRYDDFSSEFDACTPDALVSSLLNELFGKVSVGMW</sequence>
<proteinExistence type="predicted"/>
<gene>
    <name evidence="2" type="ORF">PBAH0796_LOCUS4525</name>
</gene>
<protein>
    <submittedName>
        <fullName evidence="2">Uncharacterized protein</fullName>
    </submittedName>
</protein>
<dbReference type="EMBL" id="HBEG01007645">
    <property type="protein sequence ID" value="CAD8348786.1"/>
    <property type="molecule type" value="Transcribed_RNA"/>
</dbReference>
<evidence type="ECO:0000256" key="1">
    <source>
        <dbReference type="SAM" id="Phobius"/>
    </source>
</evidence>
<feature type="transmembrane region" description="Helical" evidence="1">
    <location>
        <begin position="42"/>
        <end position="62"/>
    </location>
</feature>
<keyword evidence="1" id="KW-0472">Membrane</keyword>
<accession>A0A7S0A0G7</accession>
<dbReference type="AlphaFoldDB" id="A0A7S0A0G7"/>